<dbReference type="EMBL" id="UZAN01064101">
    <property type="protein sequence ID" value="VDP93658.1"/>
    <property type="molecule type" value="Genomic_DNA"/>
</dbReference>
<protein>
    <submittedName>
        <fullName evidence="3">Reverse transcriptase domain-containing protein</fullName>
    </submittedName>
</protein>
<dbReference type="WBParaSite" id="ECPE_0001642901-mRNA-1">
    <property type="protein sequence ID" value="ECPE_0001642901-mRNA-1"/>
    <property type="gene ID" value="ECPE_0001642901"/>
</dbReference>
<gene>
    <name evidence="1" type="ORF">ECPE_LOCUS16386</name>
</gene>
<evidence type="ECO:0000313" key="2">
    <source>
        <dbReference type="Proteomes" id="UP000272942"/>
    </source>
</evidence>
<sequence>MSTDDAMRLVNQLLTKMEHHLVDLQRHQETLSRKGDDLQRSLAELDAARDPTEAGQRFVAVRERSTVFGVASLAMVNDGGIDLLLGGRLSDMKYADDIVLLSEDPDQLQAFLYGLSASVSMFGMRFAPSVEYCYKVGLTMSRISLQLVK</sequence>
<dbReference type="OrthoDB" id="1854502at2759"/>
<proteinExistence type="predicted"/>
<reference evidence="3" key="1">
    <citation type="submission" date="2016-06" db="UniProtKB">
        <authorList>
            <consortium name="WormBaseParasite"/>
        </authorList>
    </citation>
    <scope>IDENTIFICATION</scope>
</reference>
<evidence type="ECO:0000313" key="3">
    <source>
        <dbReference type="WBParaSite" id="ECPE_0001642901-mRNA-1"/>
    </source>
</evidence>
<dbReference type="Proteomes" id="UP000272942">
    <property type="component" value="Unassembled WGS sequence"/>
</dbReference>
<evidence type="ECO:0000313" key="1">
    <source>
        <dbReference type="EMBL" id="VDP93658.1"/>
    </source>
</evidence>
<name>A0A183BB01_9TREM</name>
<keyword evidence="2" id="KW-1185">Reference proteome</keyword>
<accession>A0A183BB01</accession>
<organism evidence="3">
    <name type="scientific">Echinostoma caproni</name>
    <dbReference type="NCBI Taxonomy" id="27848"/>
    <lineage>
        <taxon>Eukaryota</taxon>
        <taxon>Metazoa</taxon>
        <taxon>Spiralia</taxon>
        <taxon>Lophotrochozoa</taxon>
        <taxon>Platyhelminthes</taxon>
        <taxon>Trematoda</taxon>
        <taxon>Digenea</taxon>
        <taxon>Plagiorchiida</taxon>
        <taxon>Echinostomata</taxon>
        <taxon>Echinostomatoidea</taxon>
        <taxon>Echinostomatidae</taxon>
        <taxon>Echinostoma</taxon>
    </lineage>
</organism>
<reference evidence="1 2" key="2">
    <citation type="submission" date="2018-11" db="EMBL/GenBank/DDBJ databases">
        <authorList>
            <consortium name="Pathogen Informatics"/>
        </authorList>
    </citation>
    <scope>NUCLEOTIDE SEQUENCE [LARGE SCALE GENOMIC DNA]</scope>
    <source>
        <strain evidence="1 2">Egypt</strain>
    </source>
</reference>
<dbReference type="AlphaFoldDB" id="A0A183BB01"/>